<evidence type="ECO:0000313" key="2">
    <source>
        <dbReference type="EMBL" id="GBN27774.1"/>
    </source>
</evidence>
<sequence length="114" mass="13175">MKRMRRKRWTGGPGTISPRESSRRYSSRTLFFLIFLKSFYASHSLVSKESRPMRMITICRQISEKYDNTSRSLPVEWVGLEMETNVSNHGNFSALLSLSTLNDPSAYDCEVKTD</sequence>
<reference evidence="2 3" key="1">
    <citation type="journal article" date="2019" name="Sci. Rep.">
        <title>Orb-weaving spider Araneus ventricosus genome elucidates the spidroin gene catalogue.</title>
        <authorList>
            <person name="Kono N."/>
            <person name="Nakamura H."/>
            <person name="Ohtoshi R."/>
            <person name="Moran D.A.P."/>
            <person name="Shinohara A."/>
            <person name="Yoshida Y."/>
            <person name="Fujiwara M."/>
            <person name="Mori M."/>
            <person name="Tomita M."/>
            <person name="Arakawa K."/>
        </authorList>
    </citation>
    <scope>NUCLEOTIDE SEQUENCE [LARGE SCALE GENOMIC DNA]</scope>
</reference>
<protein>
    <submittedName>
        <fullName evidence="2">Uncharacterized protein</fullName>
    </submittedName>
</protein>
<keyword evidence="3" id="KW-1185">Reference proteome</keyword>
<organism evidence="2 3">
    <name type="scientific">Araneus ventricosus</name>
    <name type="common">Orbweaver spider</name>
    <name type="synonym">Epeira ventricosa</name>
    <dbReference type="NCBI Taxonomy" id="182803"/>
    <lineage>
        <taxon>Eukaryota</taxon>
        <taxon>Metazoa</taxon>
        <taxon>Ecdysozoa</taxon>
        <taxon>Arthropoda</taxon>
        <taxon>Chelicerata</taxon>
        <taxon>Arachnida</taxon>
        <taxon>Araneae</taxon>
        <taxon>Araneomorphae</taxon>
        <taxon>Entelegynae</taxon>
        <taxon>Araneoidea</taxon>
        <taxon>Araneidae</taxon>
        <taxon>Araneus</taxon>
    </lineage>
</organism>
<accession>A0A4Y2MN00</accession>
<gene>
    <name evidence="2" type="ORF">AVEN_18785_1</name>
</gene>
<evidence type="ECO:0000256" key="1">
    <source>
        <dbReference type="SAM" id="MobiDB-lite"/>
    </source>
</evidence>
<dbReference type="AlphaFoldDB" id="A0A4Y2MN00"/>
<feature type="region of interest" description="Disordered" evidence="1">
    <location>
        <begin position="1"/>
        <end position="23"/>
    </location>
</feature>
<dbReference type="Proteomes" id="UP000499080">
    <property type="component" value="Unassembled WGS sequence"/>
</dbReference>
<proteinExistence type="predicted"/>
<name>A0A4Y2MN00_ARAVE</name>
<evidence type="ECO:0000313" key="3">
    <source>
        <dbReference type="Proteomes" id="UP000499080"/>
    </source>
</evidence>
<comment type="caution">
    <text evidence="2">The sequence shown here is derived from an EMBL/GenBank/DDBJ whole genome shotgun (WGS) entry which is preliminary data.</text>
</comment>
<dbReference type="EMBL" id="BGPR01123747">
    <property type="protein sequence ID" value="GBN27774.1"/>
    <property type="molecule type" value="Genomic_DNA"/>
</dbReference>